<sequence>MTAFSSNTKLLKKVTSIFRMVNLFTTFTFFERFDCYFVGYQHFKRQCLVLGNFRQNDTHHIRYGQPHICENCGSLIFKTFVNSRSHKCIGGHITSFPFQIVAQMSHEVHCTRQR</sequence>
<name>A0A3P3ZLU6_9ZZZZ</name>
<organism evidence="1">
    <name type="scientific">mine drainage metagenome</name>
    <dbReference type="NCBI Taxonomy" id="410659"/>
    <lineage>
        <taxon>unclassified sequences</taxon>
        <taxon>metagenomes</taxon>
        <taxon>ecological metagenomes</taxon>
    </lineage>
</organism>
<reference evidence="1" key="1">
    <citation type="submission" date="2018-10" db="EMBL/GenBank/DDBJ databases">
        <authorList>
            <person name="Plewniak F."/>
        </authorList>
    </citation>
    <scope>NUCLEOTIDE SEQUENCE</scope>
</reference>
<gene>
    <name evidence="1" type="ORF">CARN8_1580003</name>
</gene>
<accession>A0A3P3ZLU6</accession>
<proteinExistence type="predicted"/>
<evidence type="ECO:0000313" key="1">
    <source>
        <dbReference type="EMBL" id="VAY86961.1"/>
    </source>
</evidence>
<evidence type="ECO:0008006" key="2">
    <source>
        <dbReference type="Google" id="ProtNLM"/>
    </source>
</evidence>
<dbReference type="AlphaFoldDB" id="A0A3P3ZLU6"/>
<dbReference type="EMBL" id="UOYP01000066">
    <property type="protein sequence ID" value="VAY86961.1"/>
    <property type="molecule type" value="Genomic_DNA"/>
</dbReference>
<protein>
    <recommendedName>
        <fullName evidence="2">Transposase</fullName>
    </recommendedName>
</protein>